<dbReference type="PANTHER" id="PTHR12548:SF9">
    <property type="entry name" value="TRANSCRIPTION FACTOR DP"/>
    <property type="match status" value="1"/>
</dbReference>
<dbReference type="WBParaSite" id="SSLN_0000940801-mRNA-1">
    <property type="protein sequence ID" value="SSLN_0000940801-mRNA-1"/>
    <property type="gene ID" value="SSLN_0000940801"/>
</dbReference>
<feature type="compositionally biased region" description="Acidic residues" evidence="8">
    <location>
        <begin position="641"/>
        <end position="675"/>
    </location>
</feature>
<feature type="compositionally biased region" description="Polar residues" evidence="8">
    <location>
        <begin position="497"/>
        <end position="511"/>
    </location>
</feature>
<comment type="similarity">
    <text evidence="2 7">Belongs to the E2F/DP family.</text>
</comment>
<dbReference type="SUPFAM" id="SSF144074">
    <property type="entry name" value="E2F-DP heterodimerization region"/>
    <property type="match status" value="2"/>
</dbReference>
<feature type="domain" description="Transcription factor DP C-terminal" evidence="9">
    <location>
        <begin position="263"/>
        <end position="449"/>
    </location>
</feature>
<feature type="region of interest" description="Disordered" evidence="8">
    <location>
        <begin position="476"/>
        <end position="520"/>
    </location>
</feature>
<dbReference type="SUPFAM" id="SSF46785">
    <property type="entry name" value="Winged helix' DNA-binding domain"/>
    <property type="match status" value="1"/>
</dbReference>
<dbReference type="Gene3D" id="1.10.10.10">
    <property type="entry name" value="Winged helix-like DNA-binding domain superfamily/Winged helix DNA-binding domain"/>
    <property type="match status" value="1"/>
</dbReference>
<accession>A0A183SXW3</accession>
<dbReference type="OrthoDB" id="47785at2759"/>
<protein>
    <submittedName>
        <fullName evidence="13">Transcription factor Dp-1</fullName>
    </submittedName>
</protein>
<dbReference type="SMART" id="SM01138">
    <property type="entry name" value="DP"/>
    <property type="match status" value="1"/>
</dbReference>
<evidence type="ECO:0000256" key="2">
    <source>
        <dbReference type="ARBA" id="ARBA00010940"/>
    </source>
</evidence>
<evidence type="ECO:0000313" key="13">
    <source>
        <dbReference type="WBParaSite" id="SSLN_0000940801-mRNA-1"/>
    </source>
</evidence>
<keyword evidence="5 7" id="KW-0804">Transcription</keyword>
<evidence type="ECO:0000256" key="6">
    <source>
        <dbReference type="ARBA" id="ARBA00023242"/>
    </source>
</evidence>
<keyword evidence="6 7" id="KW-0539">Nucleus</keyword>
<dbReference type="Pfam" id="PF08781">
    <property type="entry name" value="DP"/>
    <property type="match status" value="2"/>
</dbReference>
<dbReference type="SMART" id="SM01372">
    <property type="entry name" value="E2F_TDP"/>
    <property type="match status" value="1"/>
</dbReference>
<gene>
    <name evidence="11" type="ORF">SSLN_LOCUS9061</name>
</gene>
<evidence type="ECO:0000259" key="10">
    <source>
        <dbReference type="SMART" id="SM01372"/>
    </source>
</evidence>
<feature type="compositionally biased region" description="Basic and acidic residues" evidence="8">
    <location>
        <begin position="483"/>
        <end position="494"/>
    </location>
</feature>
<name>A0A183SXW3_SCHSO</name>
<feature type="region of interest" description="Disordered" evidence="8">
    <location>
        <begin position="628"/>
        <end position="682"/>
    </location>
</feature>
<reference evidence="13" key="1">
    <citation type="submission" date="2016-06" db="UniProtKB">
        <authorList>
            <consortium name="WormBaseParasite"/>
        </authorList>
    </citation>
    <scope>IDENTIFICATION</scope>
</reference>
<evidence type="ECO:0000313" key="11">
    <source>
        <dbReference type="EMBL" id="VDL95446.1"/>
    </source>
</evidence>
<dbReference type="EMBL" id="UYSU01035012">
    <property type="protein sequence ID" value="VDL95446.1"/>
    <property type="molecule type" value="Genomic_DNA"/>
</dbReference>
<keyword evidence="12" id="KW-1185">Reference proteome</keyword>
<evidence type="ECO:0000256" key="8">
    <source>
        <dbReference type="SAM" id="MobiDB-lite"/>
    </source>
</evidence>
<dbReference type="InterPro" id="IPR037241">
    <property type="entry name" value="E2F-DP_heterodim"/>
</dbReference>
<dbReference type="STRING" id="70667.A0A183SXW3"/>
<evidence type="ECO:0000259" key="9">
    <source>
        <dbReference type="SMART" id="SM01138"/>
    </source>
</evidence>
<evidence type="ECO:0000256" key="4">
    <source>
        <dbReference type="ARBA" id="ARBA00023125"/>
    </source>
</evidence>
<dbReference type="GO" id="GO:0005667">
    <property type="term" value="C:transcription regulator complex"/>
    <property type="evidence" value="ECO:0007669"/>
    <property type="project" value="InterPro"/>
</dbReference>
<dbReference type="GO" id="GO:0005634">
    <property type="term" value="C:nucleus"/>
    <property type="evidence" value="ECO:0007669"/>
    <property type="project" value="UniProtKB-SubCell"/>
</dbReference>
<dbReference type="PANTHER" id="PTHR12548">
    <property type="entry name" value="TRANSCRIPTION FACTOR DP"/>
    <property type="match status" value="1"/>
</dbReference>
<dbReference type="Gene3D" id="1.20.140.80">
    <property type="entry name" value="Transcription factor DP"/>
    <property type="match status" value="1"/>
</dbReference>
<dbReference type="InterPro" id="IPR003316">
    <property type="entry name" value="E2F_WHTH_DNA-bd_dom"/>
</dbReference>
<feature type="region of interest" description="Disordered" evidence="8">
    <location>
        <begin position="316"/>
        <end position="345"/>
    </location>
</feature>
<comment type="subcellular location">
    <subcellularLocation>
        <location evidence="1 7">Nucleus</location>
    </subcellularLocation>
</comment>
<dbReference type="AlphaFoldDB" id="A0A183SXW3"/>
<evidence type="ECO:0000256" key="5">
    <source>
        <dbReference type="ARBA" id="ARBA00023163"/>
    </source>
</evidence>
<keyword evidence="4 7" id="KW-0238">DNA-binding</keyword>
<reference evidence="11 12" key="2">
    <citation type="submission" date="2018-11" db="EMBL/GenBank/DDBJ databases">
        <authorList>
            <consortium name="Pathogen Informatics"/>
        </authorList>
    </citation>
    <scope>NUCLEOTIDE SEQUENCE [LARGE SCALE GENOMIC DNA]</scope>
    <source>
        <strain evidence="11 12">NST_G2</strain>
    </source>
</reference>
<dbReference type="GO" id="GO:0000981">
    <property type="term" value="F:DNA-binding transcription factor activity, RNA polymerase II-specific"/>
    <property type="evidence" value="ECO:0007669"/>
    <property type="project" value="TreeGrafter"/>
</dbReference>
<evidence type="ECO:0000256" key="7">
    <source>
        <dbReference type="RuleBase" id="RU003796"/>
    </source>
</evidence>
<keyword evidence="3 7" id="KW-0805">Transcription regulation</keyword>
<dbReference type="Proteomes" id="UP000275846">
    <property type="component" value="Unassembled WGS sequence"/>
</dbReference>
<dbReference type="InterPro" id="IPR036388">
    <property type="entry name" value="WH-like_DNA-bd_sf"/>
</dbReference>
<feature type="domain" description="E2F/DP family winged-helix DNA-binding" evidence="10">
    <location>
        <begin position="174"/>
        <end position="256"/>
    </location>
</feature>
<dbReference type="CDD" id="cd14458">
    <property type="entry name" value="DP_DD"/>
    <property type="match status" value="1"/>
</dbReference>
<dbReference type="InterPro" id="IPR015648">
    <property type="entry name" value="Transcrpt_fac_DP"/>
</dbReference>
<evidence type="ECO:0000256" key="3">
    <source>
        <dbReference type="ARBA" id="ARBA00023015"/>
    </source>
</evidence>
<dbReference type="GO" id="GO:0000977">
    <property type="term" value="F:RNA polymerase II transcription regulatory region sequence-specific DNA binding"/>
    <property type="evidence" value="ECO:0007669"/>
    <property type="project" value="TreeGrafter"/>
</dbReference>
<dbReference type="Pfam" id="PF02319">
    <property type="entry name" value="WHD_E2F_TDP"/>
    <property type="match status" value="1"/>
</dbReference>
<dbReference type="InterPro" id="IPR036390">
    <property type="entry name" value="WH_DNA-bd_sf"/>
</dbReference>
<dbReference type="InterPro" id="IPR038168">
    <property type="entry name" value="TF_DP_C_sf"/>
</dbReference>
<dbReference type="GO" id="GO:0051726">
    <property type="term" value="P:regulation of cell cycle"/>
    <property type="evidence" value="ECO:0007669"/>
    <property type="project" value="InterPro"/>
</dbReference>
<evidence type="ECO:0000256" key="1">
    <source>
        <dbReference type="ARBA" id="ARBA00004123"/>
    </source>
</evidence>
<sequence>MPPLAVIPMHMLQRGVKVLTSTGHQTFGPGGAVISTSGVQQTAGLPRFLTLRPAGQIGAAPGGNITVLGSSGAPIRPGTLILSGPPGAGMATRVGSSYAIPPTAVSGAVAAGEEMENALLSGGPEGGFLAGQAPAPQGGFFELSANHPHAQFAHPGSPSGRDSDTEQDHVATGLKTNGLRRYARCVCNKVKEKGITSYSEVADELVHEYAAEHPMIPSEQLHYIQKNIRRRVYDALNVLMALNVLQKEKKEIRWVGLPINMIEECRRLEEEREKRQISLRNKTAEIQELILQLIAFKNLVVRNRINERYKRQRQAQREAAALSTVSGSSDNEHHGDAGSATGKPNTTLEMTVAALTPQKLDNIPLPFMIVSTNRKAVIDCNISNDKLEYLFNFDQAFEIRDEVDTLKRMGLTLRLGSAQCTQEEYNQCLELIPPSLRFYVEAIYERRQAIVPDFEALHQQRRLFIEARIAEAAAAGNASDLSHPGDDSQPRSDHLGSGTQSRRLQSGSPSANGGHFGFFDSGVNDDSSVRQIQIQRGVPTDLVPGDTQHYARTAAARGFVVPGGPDGLLRHRGTPSAPSQFRNQAGSIHRQAVKMTVEGSAGAGSGGVLGDAENVSATAAISGDLRCGGPRHMRMSRSLLDEEDDAPDDDEDMDMGDEDDDDEDEDDDDDMEDVQDALKHSP</sequence>
<evidence type="ECO:0000313" key="12">
    <source>
        <dbReference type="Proteomes" id="UP000275846"/>
    </source>
</evidence>
<dbReference type="InterPro" id="IPR014889">
    <property type="entry name" value="Transc_factor_DP_C"/>
</dbReference>
<proteinExistence type="inferred from homology"/>
<dbReference type="FunFam" id="1.10.10.10:FF:000360">
    <property type="entry name" value="Transcription factor Dp-1, a"/>
    <property type="match status" value="1"/>
</dbReference>
<organism evidence="13">
    <name type="scientific">Schistocephalus solidus</name>
    <name type="common">Tapeworm</name>
    <dbReference type="NCBI Taxonomy" id="70667"/>
    <lineage>
        <taxon>Eukaryota</taxon>
        <taxon>Metazoa</taxon>
        <taxon>Spiralia</taxon>
        <taxon>Lophotrochozoa</taxon>
        <taxon>Platyhelminthes</taxon>
        <taxon>Cestoda</taxon>
        <taxon>Eucestoda</taxon>
        <taxon>Diphyllobothriidea</taxon>
        <taxon>Diphyllobothriidae</taxon>
        <taxon>Schistocephalus</taxon>
    </lineage>
</organism>